<gene>
    <name evidence="1" type="ORF">Q4T40_13095</name>
</gene>
<keyword evidence="2" id="KW-1185">Reference proteome</keyword>
<reference evidence="1 2" key="1">
    <citation type="submission" date="2023-07" db="EMBL/GenBank/DDBJ databases">
        <title>The novel representative of Negativicutes class, Anaeroselena agilis gen. nov. sp. nov.</title>
        <authorList>
            <person name="Prokofeva M.I."/>
            <person name="Elcheninov A.G."/>
            <person name="Klyukina A."/>
            <person name="Kublanov I.V."/>
            <person name="Frolov E.N."/>
            <person name="Podosokorskaya O.A."/>
        </authorList>
    </citation>
    <scope>NUCLEOTIDE SEQUENCE [LARGE SCALE GENOMIC DNA]</scope>
    <source>
        <strain evidence="1 2">4137-cl</strain>
    </source>
</reference>
<organism evidence="1 2">
    <name type="scientific">Anaeroselena agilis</name>
    <dbReference type="NCBI Taxonomy" id="3063788"/>
    <lineage>
        <taxon>Bacteria</taxon>
        <taxon>Bacillati</taxon>
        <taxon>Bacillota</taxon>
        <taxon>Negativicutes</taxon>
        <taxon>Acetonemataceae</taxon>
        <taxon>Anaeroselena</taxon>
    </lineage>
</organism>
<protein>
    <submittedName>
        <fullName evidence="1">Uncharacterized protein</fullName>
    </submittedName>
</protein>
<dbReference type="Proteomes" id="UP001254848">
    <property type="component" value="Unassembled WGS sequence"/>
</dbReference>
<dbReference type="EMBL" id="JAUOZS010000001">
    <property type="protein sequence ID" value="MDT8902186.1"/>
    <property type="molecule type" value="Genomic_DNA"/>
</dbReference>
<dbReference type="RefSeq" id="WP_413780672.1">
    <property type="nucleotide sequence ID" value="NZ_JAUOZS010000001.1"/>
</dbReference>
<name>A0ABU3NZG9_9FIRM</name>
<evidence type="ECO:0000313" key="1">
    <source>
        <dbReference type="EMBL" id="MDT8902186.1"/>
    </source>
</evidence>
<evidence type="ECO:0000313" key="2">
    <source>
        <dbReference type="Proteomes" id="UP001254848"/>
    </source>
</evidence>
<comment type="caution">
    <text evidence="1">The sequence shown here is derived from an EMBL/GenBank/DDBJ whole genome shotgun (WGS) entry which is preliminary data.</text>
</comment>
<accession>A0ABU3NZG9</accession>
<sequence length="198" mass="22331">MASLVDICNMALQRFGGQTITALDQASPSARACNLFWPNVRDSALRDYPWNFCMKRAQLAAVANETDPEWSYVYQYPADCLRIKRLFNETTISDVNPVKYVVRAAPTGSGKRVYTNLPGAYMEFHARITDTTQYDPEFVDAIAWRFGADLSVPLSDDKNLREHLLKVYATVLEGAVRADANEGAEDPQYDNPYVDARF</sequence>
<proteinExistence type="predicted"/>